<dbReference type="PANTHER" id="PTHR21310:SF13">
    <property type="entry name" value="AMINOGLYCOSIDE PHOSPHOTRANSFERASE DOMAIN-CONTAINING PROTEIN"/>
    <property type="match status" value="1"/>
</dbReference>
<dbReference type="InterPro" id="IPR011009">
    <property type="entry name" value="Kinase-like_dom_sf"/>
</dbReference>
<protein>
    <recommendedName>
        <fullName evidence="2">Aminoglycoside phosphotransferase domain-containing protein</fullName>
    </recommendedName>
</protein>
<evidence type="ECO:0000259" key="2">
    <source>
        <dbReference type="Pfam" id="PF01636"/>
    </source>
</evidence>
<reference evidence="3" key="1">
    <citation type="submission" date="2021-01" db="EMBL/GenBank/DDBJ databases">
        <authorList>
            <consortium name="Aspergillus puulaauensis MK2 genome sequencing consortium"/>
            <person name="Kazuki M."/>
            <person name="Futagami T."/>
        </authorList>
    </citation>
    <scope>NUCLEOTIDE SEQUENCE</scope>
    <source>
        <strain evidence="3">MK2</strain>
    </source>
</reference>
<feature type="region of interest" description="Disordered" evidence="1">
    <location>
        <begin position="23"/>
        <end position="70"/>
    </location>
</feature>
<dbReference type="PANTHER" id="PTHR21310">
    <property type="entry name" value="AMINOGLYCOSIDE PHOSPHOTRANSFERASE-RELATED-RELATED"/>
    <property type="match status" value="1"/>
</dbReference>
<feature type="compositionally biased region" description="Basic and acidic residues" evidence="1">
    <location>
        <begin position="28"/>
        <end position="39"/>
    </location>
</feature>
<dbReference type="AlphaFoldDB" id="A0A7R8AIP2"/>
<proteinExistence type="predicted"/>
<dbReference type="OrthoDB" id="428260at2759"/>
<accession>A0A7R8AIP2</accession>
<dbReference type="InterPro" id="IPR051678">
    <property type="entry name" value="AGP_Transferase"/>
</dbReference>
<evidence type="ECO:0000313" key="4">
    <source>
        <dbReference type="Proteomes" id="UP000654913"/>
    </source>
</evidence>
<feature type="domain" description="Aminoglycoside phosphotransferase" evidence="2">
    <location>
        <begin position="139"/>
        <end position="266"/>
    </location>
</feature>
<feature type="compositionally biased region" description="Basic and acidic residues" evidence="1">
    <location>
        <begin position="47"/>
        <end position="70"/>
    </location>
</feature>
<evidence type="ECO:0000256" key="1">
    <source>
        <dbReference type="SAM" id="MobiDB-lite"/>
    </source>
</evidence>
<dbReference type="Pfam" id="PF01636">
    <property type="entry name" value="APH"/>
    <property type="match status" value="1"/>
</dbReference>
<reference evidence="3" key="2">
    <citation type="submission" date="2021-02" db="EMBL/GenBank/DDBJ databases">
        <title>Aspergillus puulaauensis MK2 genome sequence.</title>
        <authorList>
            <person name="Futagami T."/>
            <person name="Mori K."/>
            <person name="Kadooka C."/>
            <person name="Tanaka T."/>
        </authorList>
    </citation>
    <scope>NUCLEOTIDE SEQUENCE</scope>
    <source>
        <strain evidence="3">MK2</strain>
    </source>
</reference>
<dbReference type="KEGG" id="apuu:APUU_20738A"/>
<keyword evidence="4" id="KW-1185">Reference proteome</keyword>
<dbReference type="GeneID" id="64970311"/>
<dbReference type="Proteomes" id="UP000654913">
    <property type="component" value="Chromosome 2"/>
</dbReference>
<evidence type="ECO:0000313" key="3">
    <source>
        <dbReference type="EMBL" id="BCS20306.1"/>
    </source>
</evidence>
<dbReference type="SUPFAM" id="SSF56112">
    <property type="entry name" value="Protein kinase-like (PK-like)"/>
    <property type="match status" value="1"/>
</dbReference>
<gene>
    <name evidence="3" type="ORF">APUU_20738A</name>
</gene>
<name>A0A7R8AIP2_9EURO</name>
<dbReference type="EMBL" id="AP024444">
    <property type="protein sequence ID" value="BCS20306.1"/>
    <property type="molecule type" value="Genomic_DNA"/>
</dbReference>
<organism evidence="3 4">
    <name type="scientific">Aspergillus puulaauensis</name>
    <dbReference type="NCBI Taxonomy" id="1220207"/>
    <lineage>
        <taxon>Eukaryota</taxon>
        <taxon>Fungi</taxon>
        <taxon>Dikarya</taxon>
        <taxon>Ascomycota</taxon>
        <taxon>Pezizomycotina</taxon>
        <taxon>Eurotiomycetes</taxon>
        <taxon>Eurotiomycetidae</taxon>
        <taxon>Eurotiales</taxon>
        <taxon>Aspergillaceae</taxon>
        <taxon>Aspergillus</taxon>
    </lineage>
</organism>
<dbReference type="InterPro" id="IPR002575">
    <property type="entry name" value="Aminoglycoside_PTrfase"/>
</dbReference>
<sequence length="480" mass="55732">MTELKLFRWKSVRCKLFQSKARKKSHDTKRYKEKVEKSDIQQSTLDHSNRDESRALLPEPHPKTDHSRADRSINDRYGLEWHHGEAIWTATPDINAIKALVARYTMGQRDDRDIFDSRIVDASDIRVKFYGNSGYYKLYLVSSPRLEKKYIFRATLPVEPFYKTESEVATMAFIRKYTALPVPRVIHYCSSASNPLKFEWILQEHVEGTALSETWDGMPFHAEAEFAVQMQRQMQLLQDFDFAWLGNLYYSRCKDRVNGQPAEWLRVSDGQEQNDPDFVIGRIVSPWSFEEKRRDMRADRGPFTSSPRLLLAKAELQYECLKHLDSSSIDQELPSSQSKLRELYHSIRAAEGSTYTRENEHRVLHHIDLSDRDIIVQSDPSSSNPIQLSGIINWESVGTVPSWQVDFPHFLQGPSESELQSRWRPFMSASASEALMKDNQKAELRRIYGDPLRPALVGKMPQNLIECAETLEQYPWHNAV</sequence>
<dbReference type="RefSeq" id="XP_041552500.1">
    <property type="nucleotide sequence ID" value="XM_041699413.1"/>
</dbReference>